<gene>
    <name evidence="1" type="ORF">GM543_11535</name>
</gene>
<accession>A0A6I3U864</accession>
<organism evidence="1 2">
    <name type="scientific">Streptococcus pneumoniae</name>
    <dbReference type="NCBI Taxonomy" id="1313"/>
    <lineage>
        <taxon>Bacteria</taxon>
        <taxon>Bacillati</taxon>
        <taxon>Bacillota</taxon>
        <taxon>Bacilli</taxon>
        <taxon>Lactobacillales</taxon>
        <taxon>Streptococcaceae</taxon>
        <taxon>Streptococcus</taxon>
    </lineage>
</organism>
<name>A0A6I3U864_STREE</name>
<protein>
    <submittedName>
        <fullName evidence="1">AlwI family type II restriction endonuclease</fullName>
    </submittedName>
</protein>
<sequence>MRLKESTSIFNMGDTSIRVKEVVPIYKQILKTLQKHNQSNQKWNNESQASFYSSVLSDFAKAETEDGINLFGNLKRNEITGLDKRGRTLT</sequence>
<evidence type="ECO:0000313" key="1">
    <source>
        <dbReference type="EMBL" id="MTV88099.1"/>
    </source>
</evidence>
<keyword evidence="1" id="KW-0255">Endonuclease</keyword>
<proteinExistence type="predicted"/>
<keyword evidence="1" id="KW-0378">Hydrolase</keyword>
<feature type="non-terminal residue" evidence="1">
    <location>
        <position position="90"/>
    </location>
</feature>
<reference evidence="1 2" key="1">
    <citation type="submission" date="2019-11" db="EMBL/GenBank/DDBJ databases">
        <title>Growth characteristics of pneumococcus vary with the chemical composition of the capsule and with environmental conditions.</title>
        <authorList>
            <person name="Tothpal A."/>
            <person name="Desobry K."/>
            <person name="Joshi S."/>
            <person name="Wyllie A.L."/>
            <person name="Weinberger D.M."/>
        </authorList>
    </citation>
    <scope>NUCLEOTIDE SEQUENCE [LARGE SCALE GENOMIC DNA]</scope>
    <source>
        <strain evidence="2">pnumococcus35B</strain>
    </source>
</reference>
<dbReference type="AlphaFoldDB" id="A0A6I3U864"/>
<evidence type="ECO:0000313" key="2">
    <source>
        <dbReference type="Proteomes" id="UP000469505"/>
    </source>
</evidence>
<dbReference type="GO" id="GO:0004519">
    <property type="term" value="F:endonuclease activity"/>
    <property type="evidence" value="ECO:0007669"/>
    <property type="project" value="UniProtKB-KW"/>
</dbReference>
<dbReference type="EMBL" id="WNHX01000291">
    <property type="protein sequence ID" value="MTV88099.1"/>
    <property type="molecule type" value="Genomic_DNA"/>
</dbReference>
<dbReference type="Proteomes" id="UP000469505">
    <property type="component" value="Unassembled WGS sequence"/>
</dbReference>
<comment type="caution">
    <text evidence="1">The sequence shown here is derived from an EMBL/GenBank/DDBJ whole genome shotgun (WGS) entry which is preliminary data.</text>
</comment>
<keyword evidence="1" id="KW-0540">Nuclease</keyword>